<reference evidence="2 3" key="1">
    <citation type="submission" date="2016-12" db="EMBL/GenBank/DDBJ databases">
        <authorList>
            <person name="Song W.-J."/>
            <person name="Kurnit D.M."/>
        </authorList>
    </citation>
    <scope>NUCLEOTIDE SEQUENCE [LARGE SCALE GENOMIC DNA]</scope>
    <source>
        <strain evidence="2 3">CECT 9026</strain>
    </source>
</reference>
<feature type="transmembrane region" description="Helical" evidence="1">
    <location>
        <begin position="12"/>
        <end position="38"/>
    </location>
</feature>
<dbReference type="Proteomes" id="UP000184774">
    <property type="component" value="Unassembled WGS sequence"/>
</dbReference>
<keyword evidence="1" id="KW-0472">Membrane</keyword>
<keyword evidence="1" id="KW-1133">Transmembrane helix</keyword>
<dbReference type="OrthoDB" id="7060230at2"/>
<evidence type="ECO:0000313" key="2">
    <source>
        <dbReference type="EMBL" id="SIO94465.1"/>
    </source>
</evidence>
<sequence>MNSVLNNEATGLLAIQSVLSYLGSLNVANAYLIIPLVFDKKIRNYLKRKSTSILSAQELITSKSDYFIGFNEKFTDYLIITTNAILMGKELGFFSIEDGTLTYTNHTDSLDEYLGKKVNEIILASKNLSKILTIEPEELYSLLRLKI</sequence>
<dbReference type="EMBL" id="FSSB01000014">
    <property type="protein sequence ID" value="SIO94465.1"/>
    <property type="molecule type" value="Genomic_DNA"/>
</dbReference>
<dbReference type="InterPro" id="IPR045390">
    <property type="entry name" value="ABC-3C_MC3"/>
</dbReference>
<organism evidence="2 3">
    <name type="scientific">Vibrio spartinae</name>
    <dbReference type="NCBI Taxonomy" id="1918945"/>
    <lineage>
        <taxon>Bacteria</taxon>
        <taxon>Pseudomonadati</taxon>
        <taxon>Pseudomonadota</taxon>
        <taxon>Gammaproteobacteria</taxon>
        <taxon>Vibrionales</taxon>
        <taxon>Vibrionaceae</taxon>
        <taxon>Vibrio</taxon>
    </lineage>
</organism>
<dbReference type="AlphaFoldDB" id="A0A1N6M4W2"/>
<evidence type="ECO:0000313" key="3">
    <source>
        <dbReference type="Proteomes" id="UP000184774"/>
    </source>
</evidence>
<evidence type="ECO:0000256" key="1">
    <source>
        <dbReference type="SAM" id="Phobius"/>
    </source>
</evidence>
<proteinExistence type="predicted"/>
<keyword evidence="1" id="KW-0812">Transmembrane</keyword>
<accession>A0A1N6M4W2</accession>
<gene>
    <name evidence="2" type="ORF">VSP9026_02170</name>
</gene>
<name>A0A1N6M4W2_9VIBR</name>
<protein>
    <submittedName>
        <fullName evidence="2">Uncharacterized protein</fullName>
    </submittedName>
</protein>
<dbReference type="Pfam" id="PF20131">
    <property type="entry name" value="MC3"/>
    <property type="match status" value="1"/>
</dbReference>
<dbReference type="RefSeq" id="WP_074373013.1">
    <property type="nucleotide sequence ID" value="NZ_AP024908.1"/>
</dbReference>